<dbReference type="AlphaFoldDB" id="A0A7J7KMD9"/>
<feature type="domain" description="Fibronectin type-III" evidence="9">
    <location>
        <begin position="958"/>
        <end position="1059"/>
    </location>
</feature>
<evidence type="ECO:0000256" key="7">
    <source>
        <dbReference type="ARBA" id="ARBA00023306"/>
    </source>
</evidence>
<feature type="domain" description="Fibronectin type-III" evidence="9">
    <location>
        <begin position="357"/>
        <end position="942"/>
    </location>
</feature>
<dbReference type="PANTHER" id="PTHR46003">
    <property type="entry name" value="HOST CELL FACTOR"/>
    <property type="match status" value="1"/>
</dbReference>
<dbReference type="Gene3D" id="2.60.40.10">
    <property type="entry name" value="Immunoglobulins"/>
    <property type="match status" value="2"/>
</dbReference>
<dbReference type="Pfam" id="PF13854">
    <property type="entry name" value="Kelch_HCF"/>
    <property type="match status" value="1"/>
</dbReference>
<dbReference type="EMBL" id="VXIV02000274">
    <property type="protein sequence ID" value="KAF6039325.1"/>
    <property type="molecule type" value="Genomic_DNA"/>
</dbReference>
<dbReference type="GO" id="GO:0006338">
    <property type="term" value="P:chromatin remodeling"/>
    <property type="evidence" value="ECO:0007669"/>
    <property type="project" value="TreeGrafter"/>
</dbReference>
<dbReference type="FunFam" id="2.120.10.80:FF:000008">
    <property type="entry name" value="host cell factor 1 isoform X1"/>
    <property type="match status" value="1"/>
</dbReference>
<evidence type="ECO:0000256" key="6">
    <source>
        <dbReference type="ARBA" id="ARBA00023242"/>
    </source>
</evidence>
<dbReference type="GO" id="GO:0003713">
    <property type="term" value="F:transcription coactivator activity"/>
    <property type="evidence" value="ECO:0007669"/>
    <property type="project" value="TreeGrafter"/>
</dbReference>
<evidence type="ECO:0000256" key="4">
    <source>
        <dbReference type="ARBA" id="ARBA00022737"/>
    </source>
</evidence>
<dbReference type="CDD" id="cd00063">
    <property type="entry name" value="FN3"/>
    <property type="match status" value="2"/>
</dbReference>
<gene>
    <name evidence="10" type="ORF">EB796_002351</name>
</gene>
<keyword evidence="5" id="KW-0068">Autocatalytic cleavage</keyword>
<feature type="region of interest" description="Disordered" evidence="8">
    <location>
        <begin position="713"/>
        <end position="820"/>
    </location>
</feature>
<keyword evidence="6" id="KW-0539">Nucleus</keyword>
<feature type="compositionally biased region" description="Low complexity" evidence="8">
    <location>
        <begin position="743"/>
        <end position="756"/>
    </location>
</feature>
<reference evidence="10" key="1">
    <citation type="submission" date="2020-06" db="EMBL/GenBank/DDBJ databases">
        <title>Draft genome of Bugula neritina, a colonial animal packing powerful symbionts and potential medicines.</title>
        <authorList>
            <person name="Rayko M."/>
        </authorList>
    </citation>
    <scope>NUCLEOTIDE SEQUENCE [LARGE SCALE GENOMIC DNA]</scope>
    <source>
        <strain evidence="10">Kwan_BN1</strain>
    </source>
</reference>
<evidence type="ECO:0000256" key="5">
    <source>
        <dbReference type="ARBA" id="ARBA00022813"/>
    </source>
</evidence>
<feature type="compositionally biased region" description="Polar residues" evidence="8">
    <location>
        <begin position="401"/>
        <end position="412"/>
    </location>
</feature>
<evidence type="ECO:0000313" key="10">
    <source>
        <dbReference type="EMBL" id="KAF6039325.1"/>
    </source>
</evidence>
<keyword evidence="3" id="KW-0597">Phosphoprotein</keyword>
<dbReference type="FunFam" id="2.120.10.80:FF:000015">
    <property type="entry name" value="host cell factor 1 isoform X1"/>
    <property type="match status" value="1"/>
</dbReference>
<dbReference type="Gene3D" id="6.10.250.2590">
    <property type="match status" value="1"/>
</dbReference>
<dbReference type="InterPro" id="IPR013783">
    <property type="entry name" value="Ig-like_fold"/>
</dbReference>
<feature type="region of interest" description="Disordered" evidence="8">
    <location>
        <begin position="1118"/>
        <end position="1141"/>
    </location>
</feature>
<dbReference type="SUPFAM" id="SSF49265">
    <property type="entry name" value="Fibronectin type III"/>
    <property type="match status" value="1"/>
</dbReference>
<comment type="caution">
    <text evidence="10">The sequence shown here is derived from an EMBL/GenBank/DDBJ whole genome shotgun (WGS) entry which is preliminary data.</text>
</comment>
<dbReference type="Proteomes" id="UP000593567">
    <property type="component" value="Unassembled WGS sequence"/>
</dbReference>
<feature type="region of interest" description="Disordered" evidence="8">
    <location>
        <begin position="1"/>
        <end position="24"/>
    </location>
</feature>
<dbReference type="OrthoDB" id="10001928at2759"/>
<sequence length="1141" mass="119855">MAAPTVKWKRITNTTGPSPRPRHGHRAVAIKDLMVVFGGGNEGIVDELHVFNTATNQWFVPAVRGDIPPGCAAYGFVCDGTRILVFGGMTEYGKYSNELYELQASRWEWRRLKPKPPKNHPMPCPRLGHSFSLWLNKVFLFGGLANDSDDPKNNIPRYLNDLYILELKPTNFSNTLSWEYPTATGTPPSPRESHTANVYVSKEESGGTPYLIIYGGMSGCRLGDLWTLNLETLNWTKPTLEGQAPLPRSLHSSTVIGNKMFVFGGWVPLVMDDGKVATHEKEWKCTNTLGCLNLDLQQWEPILCELAEDSMPRSRAGHCAVAINSRLYVWSGRDGYRKAWNNQVCFKDLWFLETEKPPAPAKVQLVRASTMSLEVCWPGLPTADAYLLQVQKYDMLPTAAPASTGNPGTTVSKIPPGSPRIIQSGNPRQPVKVITSSASQPTGQMSGIAALAAAAAATPKINAPGTPGAIKVVTPQHTLVTPQGMRVTPVQGNTVQMQTPGRPTTILRTTTPQYNTTPGGKQIITVHKSGNTNQPQIVTLVKTTQGMAVAPQGKSQLPQGATIVKLVTSQAGQGSKQSAIITSSGNTNTQQQIIGQTLGKPVIKTLSSTGAVLSPGVARQGLSTVTATQGGKQTIVIAAPRSTGSTMAQPTRIVTTVPKTTGGTAAGAQQIIVMNTGGVQTKTPVSIVQASAAAKTEAAVNPVSAVATVVAPAPSGSLAPVDGDGKAGGDNSNTTVNPTVTLEQAESAEAVNAAPEANEEDTSVTNTASAATEPAAPAEDPAPMDTAAAGETPVPEAQPTATGDATVTGDAATGDVDSDPLDTLASAAVTAASKTEPEVKSEVGVSGTAATTAAAVVKKEPVVVNSQWYDVGVVKTTNMLVTHYFVPSENGTQSNGESAAAAADIDVVNVNELNNIGKKQVKLQPGMAYKFRVAAVNSCGKGPFSEVSAFKTCLPGFPGAPSAIKISKNLSGAQLSWEPPQNTNGTILEYSVYLAVRNTSQTPQSAGNKTTQLAFVRVYCGATPACTVGSASLQSAHIDYTTKPAIIFRIAARNEKGYGPATQVRWLQDAAVNTNTIKTPIKRTISTGDATKTQILQVTANPNSAVPDAKRIKVETSRAGIETSQGTSTTAALTSFENSNN</sequence>
<dbReference type="InterPro" id="IPR059124">
    <property type="entry name" value="Kelch_HCF"/>
</dbReference>
<organism evidence="10 11">
    <name type="scientific">Bugula neritina</name>
    <name type="common">Brown bryozoan</name>
    <name type="synonym">Sertularia neritina</name>
    <dbReference type="NCBI Taxonomy" id="10212"/>
    <lineage>
        <taxon>Eukaryota</taxon>
        <taxon>Metazoa</taxon>
        <taxon>Spiralia</taxon>
        <taxon>Lophotrochozoa</taxon>
        <taxon>Bryozoa</taxon>
        <taxon>Gymnolaemata</taxon>
        <taxon>Cheilostomatida</taxon>
        <taxon>Flustrina</taxon>
        <taxon>Buguloidea</taxon>
        <taxon>Bugulidae</taxon>
        <taxon>Bugula</taxon>
    </lineage>
</organism>
<evidence type="ECO:0000256" key="8">
    <source>
        <dbReference type="SAM" id="MobiDB-lite"/>
    </source>
</evidence>
<evidence type="ECO:0000256" key="2">
    <source>
        <dbReference type="ARBA" id="ARBA00022441"/>
    </source>
</evidence>
<protein>
    <submittedName>
        <fullName evidence="10">Hcf</fullName>
    </submittedName>
</protein>
<dbReference type="SMART" id="SM00060">
    <property type="entry name" value="FN3"/>
    <property type="match status" value="2"/>
</dbReference>
<feature type="region of interest" description="Disordered" evidence="8">
    <location>
        <begin position="401"/>
        <end position="427"/>
    </location>
</feature>
<dbReference type="PANTHER" id="PTHR46003:SF1">
    <property type="entry name" value="HOST CELL FACTOR"/>
    <property type="match status" value="1"/>
</dbReference>
<dbReference type="InterPro" id="IPR003961">
    <property type="entry name" value="FN3_dom"/>
</dbReference>
<dbReference type="InterPro" id="IPR043536">
    <property type="entry name" value="HCF1/2"/>
</dbReference>
<accession>A0A7J7KMD9</accession>
<keyword evidence="2" id="KW-0880">Kelch repeat</keyword>
<evidence type="ECO:0000256" key="3">
    <source>
        <dbReference type="ARBA" id="ARBA00022553"/>
    </source>
</evidence>
<evidence type="ECO:0000313" key="11">
    <source>
        <dbReference type="Proteomes" id="UP000593567"/>
    </source>
</evidence>
<dbReference type="GO" id="GO:0035097">
    <property type="term" value="C:histone methyltransferase complex"/>
    <property type="evidence" value="ECO:0007669"/>
    <property type="project" value="TreeGrafter"/>
</dbReference>
<dbReference type="SUPFAM" id="SSF117281">
    <property type="entry name" value="Kelch motif"/>
    <property type="match status" value="2"/>
</dbReference>
<dbReference type="InterPro" id="IPR036116">
    <property type="entry name" value="FN3_sf"/>
</dbReference>
<evidence type="ECO:0000259" key="9">
    <source>
        <dbReference type="SMART" id="SM00060"/>
    </source>
</evidence>
<name>A0A7J7KMD9_BUGNE</name>
<dbReference type="InterPro" id="IPR015915">
    <property type="entry name" value="Kelch-typ_b-propeller"/>
</dbReference>
<feature type="compositionally biased region" description="Polar residues" evidence="8">
    <location>
        <begin position="730"/>
        <end position="742"/>
    </location>
</feature>
<keyword evidence="7" id="KW-0131">Cell cycle</keyword>
<keyword evidence="11" id="KW-1185">Reference proteome</keyword>
<feature type="compositionally biased region" description="Polar residues" evidence="8">
    <location>
        <begin position="1122"/>
        <end position="1141"/>
    </location>
</feature>
<feature type="compositionally biased region" description="Low complexity" evidence="8">
    <location>
        <begin position="800"/>
        <end position="815"/>
    </location>
</feature>
<evidence type="ECO:0000256" key="1">
    <source>
        <dbReference type="ARBA" id="ARBA00004123"/>
    </source>
</evidence>
<keyword evidence="4" id="KW-0677">Repeat</keyword>
<feature type="compositionally biased region" description="Low complexity" evidence="8">
    <location>
        <begin position="765"/>
        <end position="789"/>
    </location>
</feature>
<dbReference type="Gene3D" id="2.120.10.80">
    <property type="entry name" value="Kelch-type beta propeller"/>
    <property type="match status" value="3"/>
</dbReference>
<proteinExistence type="predicted"/>
<comment type="subcellular location">
    <subcellularLocation>
        <location evidence="1">Nucleus</location>
    </subcellularLocation>
</comment>